<reference evidence="1" key="1">
    <citation type="submission" date="2023-03" db="EMBL/GenBank/DDBJ databases">
        <title>Massive genome expansion in bonnet fungi (Mycena s.s.) driven by repeated elements and novel gene families across ecological guilds.</title>
        <authorList>
            <consortium name="Lawrence Berkeley National Laboratory"/>
            <person name="Harder C.B."/>
            <person name="Miyauchi S."/>
            <person name="Viragh M."/>
            <person name="Kuo A."/>
            <person name="Thoen E."/>
            <person name="Andreopoulos B."/>
            <person name="Lu D."/>
            <person name="Skrede I."/>
            <person name="Drula E."/>
            <person name="Henrissat B."/>
            <person name="Morin E."/>
            <person name="Kohler A."/>
            <person name="Barry K."/>
            <person name="LaButti K."/>
            <person name="Morin E."/>
            <person name="Salamov A."/>
            <person name="Lipzen A."/>
            <person name="Mereny Z."/>
            <person name="Hegedus B."/>
            <person name="Baldrian P."/>
            <person name="Stursova M."/>
            <person name="Weitz H."/>
            <person name="Taylor A."/>
            <person name="Grigoriev I.V."/>
            <person name="Nagy L.G."/>
            <person name="Martin F."/>
            <person name="Kauserud H."/>
        </authorList>
    </citation>
    <scope>NUCLEOTIDE SEQUENCE</scope>
    <source>
        <strain evidence="1">CBHHK188m</strain>
    </source>
</reference>
<name>A0AAD7NK34_9AGAR</name>
<dbReference type="AlphaFoldDB" id="A0AAD7NK34"/>
<organism evidence="1 2">
    <name type="scientific">Mycena maculata</name>
    <dbReference type="NCBI Taxonomy" id="230809"/>
    <lineage>
        <taxon>Eukaryota</taxon>
        <taxon>Fungi</taxon>
        <taxon>Dikarya</taxon>
        <taxon>Basidiomycota</taxon>
        <taxon>Agaricomycotina</taxon>
        <taxon>Agaricomycetes</taxon>
        <taxon>Agaricomycetidae</taxon>
        <taxon>Agaricales</taxon>
        <taxon>Marasmiineae</taxon>
        <taxon>Mycenaceae</taxon>
        <taxon>Mycena</taxon>
    </lineage>
</organism>
<evidence type="ECO:0000313" key="2">
    <source>
        <dbReference type="Proteomes" id="UP001215280"/>
    </source>
</evidence>
<accession>A0AAD7NK34</accession>
<protein>
    <submittedName>
        <fullName evidence="1">Uncharacterized protein</fullName>
    </submittedName>
</protein>
<evidence type="ECO:0000313" key="1">
    <source>
        <dbReference type="EMBL" id="KAJ7765058.1"/>
    </source>
</evidence>
<dbReference type="Proteomes" id="UP001215280">
    <property type="component" value="Unassembled WGS sequence"/>
</dbReference>
<sequence>MESGNTSTLTAATRILRRGSARAGLDGRSARWEHERKVEEAVLVSLRLMRQHSFDYATPEPARVTSSRTHRTMRIRSGHVCGSGRAHAAGPQVGERSRHGCKWNPCGTPPSSSFKCWRCQCECARPSRYFERIPCKTIVQMRSLGRPTALLVDAALLAGRPGDPRSPCSIAH</sequence>
<comment type="caution">
    <text evidence="1">The sequence shown here is derived from an EMBL/GenBank/DDBJ whole genome shotgun (WGS) entry which is preliminary data.</text>
</comment>
<proteinExistence type="predicted"/>
<keyword evidence="2" id="KW-1185">Reference proteome</keyword>
<gene>
    <name evidence="1" type="ORF">DFH07DRAFT_811276</name>
</gene>
<dbReference type="EMBL" id="JARJLG010000036">
    <property type="protein sequence ID" value="KAJ7765058.1"/>
    <property type="molecule type" value="Genomic_DNA"/>
</dbReference>